<accession>A0A6N7L1T1</accession>
<feature type="domain" description="Glycoside-hydrolase family GH114 TIM-barrel" evidence="3">
    <location>
        <begin position="70"/>
        <end position="283"/>
    </location>
</feature>
<dbReference type="PANTHER" id="PTHR35273">
    <property type="entry name" value="ALPHA-1,4 POLYGALACTOSAMINIDASE, PUTATIVE (AFU_ORTHOLOGUE AFUA_3G07890)-RELATED"/>
    <property type="match status" value="1"/>
</dbReference>
<dbReference type="InterPro" id="IPR017853">
    <property type="entry name" value="GH"/>
</dbReference>
<dbReference type="EMBL" id="WBOF01000003">
    <property type="protein sequence ID" value="MQS16667.1"/>
    <property type="molecule type" value="Genomic_DNA"/>
</dbReference>
<dbReference type="Proteomes" id="UP000450000">
    <property type="component" value="Unassembled WGS sequence"/>
</dbReference>
<dbReference type="InterPro" id="IPR004352">
    <property type="entry name" value="GH114_TIM-barrel"/>
</dbReference>
<dbReference type="Gene3D" id="3.20.20.70">
    <property type="entry name" value="Aldolase class I"/>
    <property type="match status" value="1"/>
</dbReference>
<reference evidence="4 5" key="1">
    <citation type="submission" date="2019-09" db="EMBL/GenBank/DDBJ databases">
        <title>Genome Sequences of Streptomyces kaniharaensis ATCC 21070.</title>
        <authorList>
            <person name="Zhu W."/>
            <person name="De Crecy-Lagard V."/>
            <person name="Richards N.G."/>
        </authorList>
    </citation>
    <scope>NUCLEOTIDE SEQUENCE [LARGE SCALE GENOMIC DNA]</scope>
    <source>
        <strain evidence="4 5">SF-557</strain>
    </source>
</reference>
<dbReference type="RefSeq" id="WP_153468028.1">
    <property type="nucleotide sequence ID" value="NZ_WBOF01000003.1"/>
</dbReference>
<feature type="chain" id="PRO_5026781557" evidence="2">
    <location>
        <begin position="24"/>
        <end position="295"/>
    </location>
</feature>
<protein>
    <submittedName>
        <fullName evidence="4">Endo alpha-1,4 polygalactosaminidase</fullName>
    </submittedName>
</protein>
<keyword evidence="5" id="KW-1185">Reference proteome</keyword>
<feature type="region of interest" description="Disordered" evidence="1">
    <location>
        <begin position="33"/>
        <end position="61"/>
    </location>
</feature>
<keyword evidence="2" id="KW-0732">Signal</keyword>
<dbReference type="AlphaFoldDB" id="A0A6N7L1T1"/>
<evidence type="ECO:0000313" key="4">
    <source>
        <dbReference type="EMBL" id="MQS16667.1"/>
    </source>
</evidence>
<name>A0A6N7L1T1_9ACTN</name>
<feature type="signal peptide" evidence="2">
    <location>
        <begin position="1"/>
        <end position="23"/>
    </location>
</feature>
<gene>
    <name evidence="4" type="ORF">F7Q99_31890</name>
</gene>
<dbReference type="OrthoDB" id="319933at2"/>
<dbReference type="PANTHER" id="PTHR35273:SF2">
    <property type="entry name" value="ALPHA-GALACTOSIDASE"/>
    <property type="match status" value="1"/>
</dbReference>
<sequence>MPIPHVRAARLPVRIAVALTASAAVLAVFSCSTTDGTSTPSASSPAKSSSDRATPKAPSAVTLPPVHAGFDYQIGGSYPPPAGVSIVSRDHGDSPAPGIYTICYVNAFQVQSGAEQEWDADLLLRDANGDIVYDPNWNEALLDISTDAKRGRVAQKVNGWFNECAAKGFNAVEPDNYDSYTRSEDLLSAADAETFESMLVACSHQQNLAIAQKNAVELAPDRQRVGLDFAVAEQCGQYSECGLYIDAFGGSVFDVEYTARGLAAACSGWGDRISIVQRDLDVVPAGSPGYVRHTC</sequence>
<evidence type="ECO:0000259" key="3">
    <source>
        <dbReference type="Pfam" id="PF03537"/>
    </source>
</evidence>
<dbReference type="SUPFAM" id="SSF51445">
    <property type="entry name" value="(Trans)glycosidases"/>
    <property type="match status" value="1"/>
</dbReference>
<evidence type="ECO:0000256" key="2">
    <source>
        <dbReference type="SAM" id="SignalP"/>
    </source>
</evidence>
<feature type="compositionally biased region" description="Low complexity" evidence="1">
    <location>
        <begin position="33"/>
        <end position="48"/>
    </location>
</feature>
<dbReference type="InterPro" id="IPR013785">
    <property type="entry name" value="Aldolase_TIM"/>
</dbReference>
<dbReference type="PROSITE" id="PS51257">
    <property type="entry name" value="PROKAR_LIPOPROTEIN"/>
    <property type="match status" value="1"/>
</dbReference>
<evidence type="ECO:0000313" key="5">
    <source>
        <dbReference type="Proteomes" id="UP000450000"/>
    </source>
</evidence>
<comment type="caution">
    <text evidence="4">The sequence shown here is derived from an EMBL/GenBank/DDBJ whole genome shotgun (WGS) entry which is preliminary data.</text>
</comment>
<proteinExistence type="predicted"/>
<evidence type="ECO:0000256" key="1">
    <source>
        <dbReference type="SAM" id="MobiDB-lite"/>
    </source>
</evidence>
<organism evidence="4 5">
    <name type="scientific">Streptomyces kaniharaensis</name>
    <dbReference type="NCBI Taxonomy" id="212423"/>
    <lineage>
        <taxon>Bacteria</taxon>
        <taxon>Bacillati</taxon>
        <taxon>Actinomycetota</taxon>
        <taxon>Actinomycetes</taxon>
        <taxon>Kitasatosporales</taxon>
        <taxon>Streptomycetaceae</taxon>
        <taxon>Streptomyces</taxon>
    </lineage>
</organism>
<dbReference type="Pfam" id="PF03537">
    <property type="entry name" value="Glyco_hydro_114"/>
    <property type="match status" value="1"/>
</dbReference>